<name>A0AA45BVP8_XANCM</name>
<accession>A0AA45BVP8</accession>
<protein>
    <submittedName>
        <fullName evidence="1">Uncharacterized protein</fullName>
    </submittedName>
</protein>
<dbReference type="AlphaFoldDB" id="A0AA45BVP8"/>
<evidence type="ECO:0000313" key="2">
    <source>
        <dbReference type="Proteomes" id="UP000251513"/>
    </source>
</evidence>
<organism evidence="1 2">
    <name type="scientific">Xanthomonas campestris pv. malvacearum</name>
    <dbReference type="NCBI Taxonomy" id="86040"/>
    <lineage>
        <taxon>Bacteria</taxon>
        <taxon>Pseudomonadati</taxon>
        <taxon>Pseudomonadota</taxon>
        <taxon>Gammaproteobacteria</taxon>
        <taxon>Lysobacterales</taxon>
        <taxon>Lysobacteraceae</taxon>
        <taxon>Xanthomonas</taxon>
    </lineage>
</organism>
<comment type="caution">
    <text evidence="1">The sequence shown here is derived from an EMBL/GenBank/DDBJ whole genome shotgun (WGS) entry which is preliminary data.</text>
</comment>
<evidence type="ECO:0000313" key="1">
    <source>
        <dbReference type="EMBL" id="PUE94913.1"/>
    </source>
</evidence>
<sequence length="94" mass="10132">MAKISYDINAPSMAPALLAFDRSTARSDSTDSAVLAIEKLQTHSNLLPQRRADVGGNGAATNRARFPQPLTDSITVTVTNSRQTNSRQTNSGEW</sequence>
<gene>
    <name evidence="1" type="ORF">C7T86_07260</name>
</gene>
<proteinExistence type="predicted"/>
<reference evidence="1 2" key="1">
    <citation type="submission" date="2018-03" db="EMBL/GenBank/DDBJ databases">
        <title>Sequencing of reference strains of Xanthomonas.</title>
        <authorList>
            <person name="Studholme D.J."/>
            <person name="Vicente J."/>
            <person name="Sarris P."/>
        </authorList>
    </citation>
    <scope>NUCLEOTIDE SEQUENCE [LARGE SCALE GENOMIC DNA]</scope>
    <source>
        <strain evidence="1 2">WHRI 5232</strain>
    </source>
</reference>
<dbReference type="EMBL" id="PYJH01000010">
    <property type="protein sequence ID" value="PUE94913.1"/>
    <property type="molecule type" value="Genomic_DNA"/>
</dbReference>
<dbReference type="Proteomes" id="UP000251513">
    <property type="component" value="Unassembled WGS sequence"/>
</dbReference>